<proteinExistence type="predicted"/>
<sequence>MEFPPRFTEVKQETRKSCITRTKHITTHAGINEASASEAELEVVGHVRPIKQHTYTKKIKAHADQSLAQSLAQADHSLAQSLAQADQSLAQSLAQADQSFAQSLAQADHSLAQSLSQADQSFAQSLAQADHSLAQSLAQADQSLAQSLAQADQSFAQSLAQADHSLAQSLAQADQSLAHSLAQADQSFAQSLAQADHSLAQSLAQADHSLAQSLAQADHSLAQSLAQADHSLAQSLAQADHSLTQADHRLASEGSSCTDYEEARIGVSSALFISAPQRSIVGAVNQSVLLPVSYRMNGSLNVPLLIAWKRNDISNAIIAYKLNNISLGEDGSPLKCDGSLFTHDTYLDRVIFYPENASLRLLSLQVNDGGVYTVSFRDARQSRDITLSVSSAQEPPGNGTSEGASGTWSLWTALA</sequence>
<dbReference type="InterPro" id="IPR013783">
    <property type="entry name" value="Ig-like_fold"/>
</dbReference>
<evidence type="ECO:0000313" key="2">
    <source>
        <dbReference type="Proteomes" id="UP001066276"/>
    </source>
</evidence>
<dbReference type="EMBL" id="JANPWB010000014">
    <property type="protein sequence ID" value="KAJ1102500.1"/>
    <property type="molecule type" value="Genomic_DNA"/>
</dbReference>
<dbReference type="InterPro" id="IPR036179">
    <property type="entry name" value="Ig-like_dom_sf"/>
</dbReference>
<name>A0AAV7MQJ2_PLEWA</name>
<keyword evidence="2" id="KW-1185">Reference proteome</keyword>
<reference evidence="1" key="1">
    <citation type="journal article" date="2022" name="bioRxiv">
        <title>Sequencing and chromosome-scale assembly of the giantPleurodeles waltlgenome.</title>
        <authorList>
            <person name="Brown T."/>
            <person name="Elewa A."/>
            <person name="Iarovenko S."/>
            <person name="Subramanian E."/>
            <person name="Araus A.J."/>
            <person name="Petzold A."/>
            <person name="Susuki M."/>
            <person name="Suzuki K.-i.T."/>
            <person name="Hayashi T."/>
            <person name="Toyoda A."/>
            <person name="Oliveira C."/>
            <person name="Osipova E."/>
            <person name="Leigh N.D."/>
            <person name="Simon A."/>
            <person name="Yun M.H."/>
        </authorList>
    </citation>
    <scope>NUCLEOTIDE SEQUENCE</scope>
    <source>
        <strain evidence="1">20211129_DDA</strain>
        <tissue evidence="1">Liver</tissue>
    </source>
</reference>
<accession>A0AAV7MQJ2</accession>
<protein>
    <submittedName>
        <fullName evidence="1">Uncharacterized protein</fullName>
    </submittedName>
</protein>
<organism evidence="1 2">
    <name type="scientific">Pleurodeles waltl</name>
    <name type="common">Iberian ribbed newt</name>
    <dbReference type="NCBI Taxonomy" id="8319"/>
    <lineage>
        <taxon>Eukaryota</taxon>
        <taxon>Metazoa</taxon>
        <taxon>Chordata</taxon>
        <taxon>Craniata</taxon>
        <taxon>Vertebrata</taxon>
        <taxon>Euteleostomi</taxon>
        <taxon>Amphibia</taxon>
        <taxon>Batrachia</taxon>
        <taxon>Caudata</taxon>
        <taxon>Salamandroidea</taxon>
        <taxon>Salamandridae</taxon>
        <taxon>Pleurodelinae</taxon>
        <taxon>Pleurodeles</taxon>
    </lineage>
</organism>
<gene>
    <name evidence="1" type="ORF">NDU88_007546</name>
</gene>
<comment type="caution">
    <text evidence="1">The sequence shown here is derived from an EMBL/GenBank/DDBJ whole genome shotgun (WGS) entry which is preliminary data.</text>
</comment>
<dbReference type="SUPFAM" id="SSF48726">
    <property type="entry name" value="Immunoglobulin"/>
    <property type="match status" value="1"/>
</dbReference>
<evidence type="ECO:0000313" key="1">
    <source>
        <dbReference type="EMBL" id="KAJ1102500.1"/>
    </source>
</evidence>
<dbReference type="Proteomes" id="UP001066276">
    <property type="component" value="Chromosome 10"/>
</dbReference>
<dbReference type="Gene3D" id="2.60.40.10">
    <property type="entry name" value="Immunoglobulins"/>
    <property type="match status" value="1"/>
</dbReference>
<dbReference type="AlphaFoldDB" id="A0AAV7MQJ2"/>